<evidence type="ECO:0000259" key="1">
    <source>
        <dbReference type="PROSITE" id="PS51335"/>
    </source>
</evidence>
<protein>
    <recommendedName>
        <fullName evidence="1">ELMO domain-containing protein</fullName>
    </recommendedName>
</protein>
<evidence type="ECO:0000313" key="3">
    <source>
        <dbReference type="Proteomes" id="UP001150569"/>
    </source>
</evidence>
<dbReference type="PROSITE" id="PS51335">
    <property type="entry name" value="ELMO"/>
    <property type="match status" value="1"/>
</dbReference>
<dbReference type="OrthoDB" id="67155at2759"/>
<dbReference type="Proteomes" id="UP001150569">
    <property type="component" value="Unassembled WGS sequence"/>
</dbReference>
<accession>A0A9W8AKZ7</accession>
<dbReference type="EMBL" id="JANBPT010000013">
    <property type="protein sequence ID" value="KAJ1930192.1"/>
    <property type="molecule type" value="Genomic_DNA"/>
</dbReference>
<organism evidence="2 3">
    <name type="scientific">Tieghemiomyces parasiticus</name>
    <dbReference type="NCBI Taxonomy" id="78921"/>
    <lineage>
        <taxon>Eukaryota</taxon>
        <taxon>Fungi</taxon>
        <taxon>Fungi incertae sedis</taxon>
        <taxon>Zoopagomycota</taxon>
        <taxon>Kickxellomycotina</taxon>
        <taxon>Dimargaritomycetes</taxon>
        <taxon>Dimargaritales</taxon>
        <taxon>Dimargaritaceae</taxon>
        <taxon>Tieghemiomyces</taxon>
    </lineage>
</organism>
<dbReference type="Pfam" id="PF04727">
    <property type="entry name" value="ELMO_CED12"/>
    <property type="match status" value="1"/>
</dbReference>
<keyword evidence="3" id="KW-1185">Reference proteome</keyword>
<gene>
    <name evidence="2" type="ORF">IWQ60_000517</name>
</gene>
<comment type="caution">
    <text evidence="2">The sequence shown here is derived from an EMBL/GenBank/DDBJ whole genome shotgun (WGS) entry which is preliminary data.</text>
</comment>
<dbReference type="InterPro" id="IPR006816">
    <property type="entry name" value="ELMO_dom"/>
</dbReference>
<dbReference type="PANTHER" id="PTHR12771:SF51">
    <property type="entry name" value="LD01482P"/>
    <property type="match status" value="1"/>
</dbReference>
<evidence type="ECO:0000313" key="2">
    <source>
        <dbReference type="EMBL" id="KAJ1930192.1"/>
    </source>
</evidence>
<dbReference type="AlphaFoldDB" id="A0A9W8AKZ7"/>
<feature type="domain" description="ELMO" evidence="1">
    <location>
        <begin position="132"/>
        <end position="287"/>
    </location>
</feature>
<name>A0A9W8AKZ7_9FUNG</name>
<dbReference type="PANTHER" id="PTHR12771">
    <property type="entry name" value="ENGULFMENT AND CELL MOTILITY"/>
    <property type="match status" value="1"/>
</dbReference>
<proteinExistence type="predicted"/>
<reference evidence="2" key="1">
    <citation type="submission" date="2022-07" db="EMBL/GenBank/DDBJ databases">
        <title>Phylogenomic reconstructions and comparative analyses of Kickxellomycotina fungi.</title>
        <authorList>
            <person name="Reynolds N.K."/>
            <person name="Stajich J.E."/>
            <person name="Barry K."/>
            <person name="Grigoriev I.V."/>
            <person name="Crous P."/>
            <person name="Smith M.E."/>
        </authorList>
    </citation>
    <scope>NUCLEOTIDE SEQUENCE</scope>
    <source>
        <strain evidence="2">RSA 861</strain>
    </source>
</reference>
<dbReference type="GO" id="GO:0005096">
    <property type="term" value="F:GTPase activator activity"/>
    <property type="evidence" value="ECO:0007669"/>
    <property type="project" value="TreeGrafter"/>
</dbReference>
<sequence length="397" mass="44456">MPKIGGLLRPSQTLTNLTPTGLIRLRRAIYYSRYLGPVRARLEHARDLNYTQLARRTERLKGLNLSVDHPTLLDVFSPWVPLYTLRLTNGLAAIHRANRARAVLNQRKCTSAPPPLAASDCLTLSDAVLDDPVERALLRLWDNLRPALPHAPPTPVWPDVGFQGADPRTDFRGMGLLALDAMDYYATRYTESAQLVLKTSREHTQAWYTFGIVGVNLTALAWRLYSSPELEAYVLQAGAVDRAQEAFFDLFSYLVHVFNDFWFTPAASLLWPATELDALARRLTTGTTTDEPIVRVASLSRLPLSLRYRYYRSTGLLAGIGDVDINDAQLWPATLPFTIMDFESVVPRFEAQVRRLIQGGEPELTLDTHPFLCWPVGAKADGNADPPLPYSETKKGQ</sequence>
<dbReference type="InterPro" id="IPR050868">
    <property type="entry name" value="ELMO_domain-containing"/>
</dbReference>